<accession>A0ABI7W4M5</accession>
<reference evidence="1" key="2">
    <citation type="submission" date="2025-08" db="UniProtKB">
        <authorList>
            <consortium name="Ensembl"/>
        </authorList>
    </citation>
    <scope>IDENTIFICATION</scope>
    <source>
        <strain evidence="1">breed Abyssinian</strain>
    </source>
</reference>
<evidence type="ECO:0000313" key="1">
    <source>
        <dbReference type="Ensembl" id="ENSFCTP00005005319.1"/>
    </source>
</evidence>
<dbReference type="InterPro" id="IPR002043">
    <property type="entry name" value="UDG_fam1"/>
</dbReference>
<protein>
    <recommendedName>
        <fullName evidence="3">Mitochondrial ribosomal protein S14</fullName>
    </recommendedName>
</protein>
<name>A0ABI7W4M5_FELCA</name>
<evidence type="ECO:0000313" key="2">
    <source>
        <dbReference type="Proteomes" id="UP000823872"/>
    </source>
</evidence>
<sequence>MGMVRQWAMGLGAAAVGGLGSPLARCRHHLQASPSKKAQARQENHCMPPYSPLSPEQLVCVQRSKAAALLRLTIWKKHLSTEFGKPYFIKLMVSVAEKRKHYTIYPLPHQIFSWTQMCSAIHRKGHHVLQTAHPTPLSVYRGFFGYRHFSKTNELLQKSGKEPINWKSL</sequence>
<evidence type="ECO:0008006" key="3">
    <source>
        <dbReference type="Google" id="ProtNLM"/>
    </source>
</evidence>
<dbReference type="PANTHER" id="PTHR11264:SF0">
    <property type="entry name" value="URACIL-DNA GLYCOSYLASE"/>
    <property type="match status" value="1"/>
</dbReference>
<dbReference type="InterPro" id="IPR036895">
    <property type="entry name" value="Uracil-DNA_glycosylase-like_sf"/>
</dbReference>
<keyword evidence="2" id="KW-1185">Reference proteome</keyword>
<reference evidence="1 2" key="1">
    <citation type="submission" date="2021-02" db="EMBL/GenBank/DDBJ databases">
        <title>Safari Cat Assemblies.</title>
        <authorList>
            <person name="Bredemeyer K.R."/>
            <person name="Murphy W.J."/>
        </authorList>
    </citation>
    <scope>NUCLEOTIDE SEQUENCE [LARGE SCALE GENOMIC DNA]</scope>
</reference>
<dbReference type="Ensembl" id="ENSFCTT00005008597.1">
    <property type="protein sequence ID" value="ENSFCTP00005005319.1"/>
    <property type="gene ID" value="ENSFCTG00005003220.1"/>
</dbReference>
<organism evidence="1 2">
    <name type="scientific">Felis catus</name>
    <name type="common">Cat</name>
    <name type="synonym">Felis silvestris catus</name>
    <dbReference type="NCBI Taxonomy" id="9685"/>
    <lineage>
        <taxon>Eukaryota</taxon>
        <taxon>Metazoa</taxon>
        <taxon>Chordata</taxon>
        <taxon>Craniata</taxon>
        <taxon>Vertebrata</taxon>
        <taxon>Euteleostomi</taxon>
        <taxon>Mammalia</taxon>
        <taxon>Eutheria</taxon>
        <taxon>Laurasiatheria</taxon>
        <taxon>Carnivora</taxon>
        <taxon>Feliformia</taxon>
        <taxon>Felidae</taxon>
        <taxon>Felinae</taxon>
        <taxon>Felis</taxon>
    </lineage>
</organism>
<dbReference type="Proteomes" id="UP000823872">
    <property type="component" value="Chromosome A3"/>
</dbReference>
<proteinExistence type="predicted"/>
<dbReference type="Gene3D" id="3.40.470.10">
    <property type="entry name" value="Uracil-DNA glycosylase-like domain"/>
    <property type="match status" value="2"/>
</dbReference>
<gene>
    <name evidence="1" type="primary">DLX6</name>
</gene>
<dbReference type="PANTHER" id="PTHR11264">
    <property type="entry name" value="URACIL-DNA GLYCOSYLASE"/>
    <property type="match status" value="1"/>
</dbReference>
<dbReference type="SUPFAM" id="SSF52141">
    <property type="entry name" value="Uracil-DNA glycosylase-like"/>
    <property type="match status" value="1"/>
</dbReference>
<dbReference type="GeneTree" id="ENSGT00960000190297"/>
<reference evidence="1" key="3">
    <citation type="submission" date="2025-09" db="UniProtKB">
        <authorList>
            <consortium name="Ensembl"/>
        </authorList>
    </citation>
    <scope>IDENTIFICATION</scope>
    <source>
        <strain evidence="1">breed Abyssinian</strain>
    </source>
</reference>